<dbReference type="Gene3D" id="2.60.40.1220">
    <property type="match status" value="1"/>
</dbReference>
<dbReference type="Gene3D" id="2.60.40.4070">
    <property type="match status" value="1"/>
</dbReference>
<dbReference type="SUPFAM" id="SSF50998">
    <property type="entry name" value="Quinoprotein alcohol dehydrogenase-like"/>
    <property type="match status" value="1"/>
</dbReference>
<keyword evidence="3" id="KW-0325">Glycoprotein</keyword>
<dbReference type="Pfam" id="PF13205">
    <property type="entry name" value="Big_5"/>
    <property type="match status" value="1"/>
</dbReference>
<feature type="domain" description="Pentraxin (PTX)" evidence="5">
    <location>
        <begin position="480"/>
        <end position="670"/>
    </location>
</feature>
<dbReference type="SMART" id="SM00191">
    <property type="entry name" value="Int_alpha"/>
    <property type="match status" value="3"/>
</dbReference>
<organism evidence="6">
    <name type="scientific">Caldithrix abyssi</name>
    <dbReference type="NCBI Taxonomy" id="187145"/>
    <lineage>
        <taxon>Bacteria</taxon>
        <taxon>Pseudomonadati</taxon>
        <taxon>Calditrichota</taxon>
        <taxon>Calditrichia</taxon>
        <taxon>Calditrichales</taxon>
        <taxon>Calditrichaceae</taxon>
        <taxon>Caldithrix</taxon>
    </lineage>
</organism>
<dbReference type="SUPFAM" id="SSF49899">
    <property type="entry name" value="Concanavalin A-like lectins/glucanases"/>
    <property type="match status" value="1"/>
</dbReference>
<evidence type="ECO:0000256" key="4">
    <source>
        <dbReference type="SAM" id="SignalP"/>
    </source>
</evidence>
<evidence type="ECO:0000256" key="1">
    <source>
        <dbReference type="ARBA" id="ARBA00022729"/>
    </source>
</evidence>
<dbReference type="InterPro" id="IPR011047">
    <property type="entry name" value="Quinoprotein_ADH-like_sf"/>
</dbReference>
<keyword evidence="1 4" id="KW-0732">Signal</keyword>
<dbReference type="PROSITE" id="PS51828">
    <property type="entry name" value="PTX_2"/>
    <property type="match status" value="1"/>
</dbReference>
<evidence type="ECO:0000256" key="2">
    <source>
        <dbReference type="ARBA" id="ARBA00022737"/>
    </source>
</evidence>
<accession>A0A7V1PVB8</accession>
<feature type="signal peptide" evidence="4">
    <location>
        <begin position="1"/>
        <end position="20"/>
    </location>
</feature>
<dbReference type="InterPro" id="IPR028994">
    <property type="entry name" value="Integrin_alpha_N"/>
</dbReference>
<dbReference type="EMBL" id="DRLD01000247">
    <property type="protein sequence ID" value="HED10801.1"/>
    <property type="molecule type" value="Genomic_DNA"/>
</dbReference>
<reference evidence="6" key="1">
    <citation type="journal article" date="2020" name="mSystems">
        <title>Genome- and Community-Level Interaction Insights into Carbon Utilization and Element Cycling Functions of Hydrothermarchaeota in Hydrothermal Sediment.</title>
        <authorList>
            <person name="Zhou Z."/>
            <person name="Liu Y."/>
            <person name="Xu W."/>
            <person name="Pan J."/>
            <person name="Luo Z.H."/>
            <person name="Li M."/>
        </authorList>
    </citation>
    <scope>NUCLEOTIDE SEQUENCE [LARGE SCALE GENOMIC DNA]</scope>
    <source>
        <strain evidence="6">HyVt-456</strain>
    </source>
</reference>
<dbReference type="InterPro" id="IPR032812">
    <property type="entry name" value="SbsA_Ig"/>
</dbReference>
<sequence length="2550" mass="278105">MNRTILLLAGILFFLSPAPAQDFEIENNFGGEQVSVSSSFGSSIAYGNGNVLLGAPDDDYDGGTNDGSVFLYAYRLDRWLMVQKIVPDKPYPLSYDNKFGRSLSADGRHVAVGAKHRVYIYQNNIASLSYQTYFENSEVSFGQAVAVDGDWLAVGAPEDNGRLGAVYIYRNQNGAWSFFSKLSSMSSSTQWNFGSALSLQNNRLAVGVPNTANTGEAGRVLLYEYDGVDWQFADSLQAGIEGGPGDLFGSSLALDGDRLAVGAPDQQFSVGQVYLFEKQNGVWKMSAKFIGDNFTFGRSAALYGDYAAFGTDDHGMVVYKYDAGTWAKLLDMGASRGSTSLAIAQGLFMVGDAYGQVTRLYETVAMPKNMSGSQGRYGNRVKLTWGNRSNTLESFKIFRDDREIAGASKKASSYSDYNGVPGKIHKYGIASWNSEWGYSAIVGGPAWFTPNGTLSGKIQTRKGAGVGEVSLYLETPQNSLQRSLKFNATHDAVVVERVANFPDTALTLSYWRRVDAQFGTPFSFSASDTPSVNHFTAWSGAVTINNNVVNFGFEADYGQWHHYAITWRSSDGLLKIYRDGVLTSSHQLSAGEPIPSSGTIVMGQYPGYDPLNAMQGALDEVRLWNYIRSDSVIAAERLKRLTGNEKGLVSYWNFDDPDRAYAELAADIAFKGGNHGYIQGAEWDGGVEIRHVTPTNASGAYTFSKVFYDSSRAFELSPYKEGHGFDPGLLSTTLDIDGPRSTGLNIADTTSLTISGTIALAGTGCAVPGVEIMLNNKSTGVFTDGAGVFRLTIEEPGFYNIEPVLADSNRSHTFEPALFSGNITDNIDDMDFTDNTLSLLKGKLSAACGTPLGTGEIRITSAGNQTACIDTTLFTDVNGNYSITLPAQPYLVELLSIDPQPSFAPDEYFDPINTDLTFQDTVLNFVYRTPPIIVIEGLPAPCPDAQDPFRVPVINQYAQLNLTIHVLETYQGDTCAVDTGFVEIYDGIGGNPDEAVRLPIENGMAYYTLEVGEPNILDGGEHPFQKLLQVVANAEGQVSTLNQWALVTGNRPREKTFVTRTPELPFLILHDPPGDNSYAYWQKDSTYTTTNTLATEVNGSAGFFVNAKYGGGVKVPFVGTIGGFIHTEGQFLAGRDNKTSDVVVTSWNFSERVSTSADPDFTGDTFTGESGDIVMGGSFNMIYSLTDVIDWDEENCQVVQDTSLAWGAGEFATTYFYTINHIENTLIPNLKTLKSLASPDSAKLLATYIDVWQQVVEDNRRTIANAKTTQNISFSGGTSREYSKTTSKDSTHSYEFTAFIDIEVKVGLGFRFDQINESEYGVAAKFRWASTEVNEKQFTTSTTVGYVLGDDDTGDFFTVDVGNDPIYGTPIFKLASGTSSCPFEPGTQPRDEPKISLNTYRQDNVDPNGKATFILNLGNASQSGETRDYELSVVQSSNYDGAIIRVGGVVVEKGLTYTIPAGQQISATMTVERGPIAYSYNNLQLQLSSPCDDSRSETVSFSVNFRNDCPTVEMYRPINKWLVNQSDKDTLLVVLRNYEKDNPELNKISLQYRAAGEAWKTAKSWEKGDLPDNYVSLKWNVSHLADGEYELRAVSNCGAGGVNYSAIATGVIDRGTLYVFGQPRPADRVLNIGEDITVAFTADLDCSEIRDSNIRLWDETTGEEVAHGYACNQNSIVITPAVPLSSLEGHTLTATVSGLTDLNGNPQKETVRWSFTVNQNAVYWLNPQATVSQYEGGSASFTATITNSSGTARSFDIKDLPFWLQADPASGTLQSGAQREITFTLPASLNRGAYTDTLFLGVTDQADDPLYVSAEVITRPPDWNVTPSAYQYSMNIIARVVTEQGFSENDKDIVAVFSDGELRGRANLQYVEDEGYFAFITVYSNNPSGETLTFKVWDAGKGALSGFVEESALFSDNGTLGELQSPLTLRPRGRTQDIPVESGWNWISFNVEQEDMSVNTVLANLRATEGDVIKSQTAIAVYSENLGWTGNLNTIEKGLSYRLRLQKAQNLDFAGNSVAADETILNLSAGWNWIGYLPNETRELSTALRGYSAAAGDQIKSREAFAVYDAASGNWRGDLRELRPGQGYLLKTSANGTLKYESTAAVTLPGNIPTLVNAGPAADDALNPHAFEAGMNLIGVLQLGGILSRDTTFTVSAYIDDEPRGKGTLQRVEGRTEAMLFLTIYNRPASNDSVRFVISDGRQSYTVRERIFFEQDKVLGNLSVPYVLTVKDETSPTLTSAFHYSSAPGLKRFVTLYISSSEPLSAPPFVLVTSPGGRENTLATTLFDADNHIYRASHTLSAEGSSSFYIVATDFGNNSTREVKTLNLQSLSKGAALTAVVDTSASYSVSAAEARQDALLFTEVIPAANTAGEQQAMSSAYRFYSPDGFSGKIDLTIALPAMGLSEEEQRKVALYRLDEQEGEWIYAGGRFDRGRLRARVEAGAVYGVLYDPGRVVLPEIFALHQNYPNPFNPVTNIRFDLPRKSDVKLEVYNMLGQRVSVVAEGEMEAGFHSLQWNGRDAAGRTLASGVYIYRLQAGSFITARKMILLK</sequence>
<dbReference type="Pfam" id="PF14312">
    <property type="entry name" value="FG-GAP_2"/>
    <property type="match status" value="2"/>
</dbReference>
<dbReference type="SMART" id="SM00159">
    <property type="entry name" value="PTX"/>
    <property type="match status" value="1"/>
</dbReference>
<dbReference type="PANTHER" id="PTHR36220">
    <property type="entry name" value="UNNAMED PRODUCT"/>
    <property type="match status" value="1"/>
</dbReference>
<dbReference type="InterPro" id="IPR013320">
    <property type="entry name" value="ConA-like_dom_sf"/>
</dbReference>
<dbReference type="Gene3D" id="2.130.10.130">
    <property type="entry name" value="Integrin alpha, N-terminal"/>
    <property type="match status" value="1"/>
</dbReference>
<proteinExistence type="predicted"/>
<dbReference type="InterPro" id="IPR013519">
    <property type="entry name" value="Int_alpha_beta-p"/>
</dbReference>
<name>A0A7V1PVB8_CALAY</name>
<dbReference type="Gene3D" id="2.60.120.200">
    <property type="match status" value="1"/>
</dbReference>
<dbReference type="NCBIfam" id="TIGR04183">
    <property type="entry name" value="Por_Secre_tail"/>
    <property type="match status" value="1"/>
</dbReference>
<feature type="chain" id="PRO_5030656122" evidence="4">
    <location>
        <begin position="21"/>
        <end position="2550"/>
    </location>
</feature>
<protein>
    <submittedName>
        <fullName evidence="6">T9SS type A sorting domain-containing protein</fullName>
    </submittedName>
</protein>
<dbReference type="Pfam" id="PF13385">
    <property type="entry name" value="Laminin_G_3"/>
    <property type="match status" value="1"/>
</dbReference>
<dbReference type="InterPro" id="IPR026444">
    <property type="entry name" value="Secre_tail"/>
</dbReference>
<evidence type="ECO:0000259" key="5">
    <source>
        <dbReference type="PROSITE" id="PS51828"/>
    </source>
</evidence>
<dbReference type="InterPro" id="IPR025965">
    <property type="entry name" value="FlgD/Vpr_Ig-like"/>
</dbReference>
<dbReference type="InterPro" id="IPR001759">
    <property type="entry name" value="PTX_dom"/>
</dbReference>
<keyword evidence="2" id="KW-0677">Repeat</keyword>
<dbReference type="InterPro" id="IPR014755">
    <property type="entry name" value="Cu-Rt/internalin_Ig-like"/>
</dbReference>
<comment type="caution">
    <text evidence="6">The sequence shown here is derived from an EMBL/GenBank/DDBJ whole genome shotgun (WGS) entry which is preliminary data.</text>
</comment>
<dbReference type="PROSITE" id="PS51470">
    <property type="entry name" value="FG_GAP"/>
    <property type="match status" value="2"/>
</dbReference>
<dbReference type="Pfam" id="PF13860">
    <property type="entry name" value="FlgD_ig"/>
    <property type="match status" value="1"/>
</dbReference>
<dbReference type="InterPro" id="IPR013517">
    <property type="entry name" value="FG-GAP"/>
</dbReference>
<evidence type="ECO:0000313" key="6">
    <source>
        <dbReference type="EMBL" id="HED10801.1"/>
    </source>
</evidence>
<evidence type="ECO:0000256" key="3">
    <source>
        <dbReference type="ARBA" id="ARBA00023180"/>
    </source>
</evidence>
<dbReference type="Proteomes" id="UP000886005">
    <property type="component" value="Unassembled WGS sequence"/>
</dbReference>
<dbReference type="PANTHER" id="PTHR36220:SF1">
    <property type="entry name" value="GAMMA TUBULIN COMPLEX COMPONENT C-TERMINAL DOMAIN-CONTAINING PROTEIN"/>
    <property type="match status" value="1"/>
</dbReference>
<gene>
    <name evidence="6" type="ORF">ENJ10_08935</name>
</gene>